<dbReference type="InterPro" id="IPR003488">
    <property type="entry name" value="DprA"/>
</dbReference>
<evidence type="ECO:0000256" key="1">
    <source>
        <dbReference type="ARBA" id="ARBA00006525"/>
    </source>
</evidence>
<dbReference type="Pfam" id="PF02481">
    <property type="entry name" value="DNA_processg_A"/>
    <property type="match status" value="1"/>
</dbReference>
<reference evidence="3 4" key="1">
    <citation type="submission" date="2019-06" db="EMBL/GenBank/DDBJ databases">
        <authorList>
            <consortium name="NARMS: The National Antimicrobial Resistance Monitoring System"/>
        </authorList>
    </citation>
    <scope>NUCLEOTIDE SEQUENCE [LARGE SCALE GENOMIC DNA]</scope>
    <source>
        <strain evidence="3 4">FSIS11921886</strain>
    </source>
</reference>
<name>A0A8S7CV82_ECOLX</name>
<feature type="domain" description="Smf/DprA SLOG" evidence="2">
    <location>
        <begin position="98"/>
        <end position="296"/>
    </location>
</feature>
<gene>
    <name evidence="3" type="ORF">FIJ20_23915</name>
</gene>
<comment type="similarity">
    <text evidence="1">Belongs to the DprA/Smf family.</text>
</comment>
<dbReference type="PANTHER" id="PTHR43022:SF1">
    <property type="entry name" value="PROTEIN SMF"/>
    <property type="match status" value="1"/>
</dbReference>
<protein>
    <submittedName>
        <fullName evidence="3">DNA-processing protein DprA</fullName>
    </submittedName>
</protein>
<comment type="caution">
    <text evidence="3">The sequence shown here is derived from an EMBL/GenBank/DDBJ whole genome shotgun (WGS) entry which is preliminary data.</text>
</comment>
<evidence type="ECO:0000313" key="4">
    <source>
        <dbReference type="Proteomes" id="UP000519859"/>
    </source>
</evidence>
<accession>A0A8S7CV82</accession>
<dbReference type="Proteomes" id="UP000519859">
    <property type="component" value="Unassembled WGS sequence"/>
</dbReference>
<dbReference type="InterPro" id="IPR057666">
    <property type="entry name" value="DrpA_SLOG"/>
</dbReference>
<dbReference type="GO" id="GO:0009294">
    <property type="term" value="P:DNA-mediated transformation"/>
    <property type="evidence" value="ECO:0007669"/>
    <property type="project" value="InterPro"/>
</dbReference>
<dbReference type="AlphaFoldDB" id="A0A8S7CV82"/>
<evidence type="ECO:0000259" key="2">
    <source>
        <dbReference type="Pfam" id="PF02481"/>
    </source>
</evidence>
<evidence type="ECO:0000313" key="3">
    <source>
        <dbReference type="EMBL" id="EFB2195181.1"/>
    </source>
</evidence>
<dbReference type="PANTHER" id="PTHR43022">
    <property type="entry name" value="PROTEIN SMF"/>
    <property type="match status" value="1"/>
</dbReference>
<dbReference type="EMBL" id="AASDFP010000088">
    <property type="protein sequence ID" value="EFB2195181.1"/>
    <property type="molecule type" value="Genomic_DNA"/>
</dbReference>
<sequence>MMQKISPNTQAILLLTAPLIAGRGMPSAELLTPGEYKRLARHLREIHRQPADLLTPDADEILRACQTVIDQSRMQRLLARGFLLSQVLERWQARAIWVVSRADPGYPRRLKARLREDAPAILYGCGDIRLLDAGGLAVVGSRNVSEPLIDYTMSIGRLAACAGRAIVSGGARGIDQAAMRGALESGGKSIGVLAEHLEKAVMNREERNRLRDGNLTLVSAYDPNAGFNIGHAMQRNKLIYALADTSLVVNSDLNKGGTWAGAIEQLETLRFVPVFIRSTGEASEGLTGLQKKGALPWPNPQSVESFKDVFSIAMPMPAASPQLDLSLSSKEGTLLADVKTAEQVSCRTDSQTEIELSEPADILLEEQPTAEASEELSPLTKESLASTKDIKKFEHAEATPAEVLFTAVRAAIQQLLSTPMNDAEVAVALNVSNLQAKAWLQRLIDEGVLEKQSRPLRYVVKKKG</sequence>
<dbReference type="SUPFAM" id="SSF102405">
    <property type="entry name" value="MCP/YpsA-like"/>
    <property type="match status" value="1"/>
</dbReference>
<proteinExistence type="inferred from homology"/>
<organism evidence="3 4">
    <name type="scientific">Escherichia coli</name>
    <dbReference type="NCBI Taxonomy" id="562"/>
    <lineage>
        <taxon>Bacteria</taxon>
        <taxon>Pseudomonadati</taxon>
        <taxon>Pseudomonadota</taxon>
        <taxon>Gammaproteobacteria</taxon>
        <taxon>Enterobacterales</taxon>
        <taxon>Enterobacteriaceae</taxon>
        <taxon>Escherichia</taxon>
    </lineage>
</organism>
<dbReference type="Gene3D" id="3.40.50.450">
    <property type="match status" value="1"/>
</dbReference>